<evidence type="ECO:0000313" key="2">
    <source>
        <dbReference type="EMBL" id="MED6107865.1"/>
    </source>
</evidence>
<sequence length="150" mass="16634">MSPIDDIINPELGEKNNFSLFVVFPCQTNLEVGNLQRTCPISGAPSEHVSHPESSFGSGGRARHSDIRPFHPPRDKASSAPSASVEKRRAPERCPNHGNQAEVDNTDTEDEDYVLDANEMTSFDDYINNLFANHDAEQQNKKTSIYGMSK</sequence>
<feature type="compositionally biased region" description="Basic and acidic residues" evidence="1">
    <location>
        <begin position="85"/>
        <end position="95"/>
    </location>
</feature>
<feature type="compositionally biased region" description="Basic and acidic residues" evidence="1">
    <location>
        <begin position="63"/>
        <end position="77"/>
    </location>
</feature>
<keyword evidence="3" id="KW-1185">Reference proteome</keyword>
<protein>
    <submittedName>
        <fullName evidence="2">Uncharacterized protein</fullName>
    </submittedName>
</protein>
<comment type="caution">
    <text evidence="2">The sequence shown here is derived from an EMBL/GenBank/DDBJ whole genome shotgun (WGS) entry which is preliminary data.</text>
</comment>
<accession>A0ABU6Q8D7</accession>
<gene>
    <name evidence="2" type="ORF">PIB30_018149</name>
</gene>
<dbReference type="Proteomes" id="UP001341840">
    <property type="component" value="Unassembled WGS sequence"/>
</dbReference>
<dbReference type="EMBL" id="JASCZI010000054">
    <property type="protein sequence ID" value="MED6107865.1"/>
    <property type="molecule type" value="Genomic_DNA"/>
</dbReference>
<feature type="region of interest" description="Disordered" evidence="1">
    <location>
        <begin position="42"/>
        <end position="110"/>
    </location>
</feature>
<proteinExistence type="predicted"/>
<name>A0ABU6Q8D7_9FABA</name>
<evidence type="ECO:0000313" key="3">
    <source>
        <dbReference type="Proteomes" id="UP001341840"/>
    </source>
</evidence>
<reference evidence="2 3" key="1">
    <citation type="journal article" date="2023" name="Plants (Basel)">
        <title>Bridging the Gap: Combining Genomics and Transcriptomics Approaches to Understand Stylosanthes scabra, an Orphan Legume from the Brazilian Caatinga.</title>
        <authorList>
            <person name="Ferreira-Neto J.R.C."/>
            <person name="da Silva M.D."/>
            <person name="Binneck E."/>
            <person name="de Melo N.F."/>
            <person name="da Silva R.H."/>
            <person name="de Melo A.L.T.M."/>
            <person name="Pandolfi V."/>
            <person name="Bustamante F.O."/>
            <person name="Brasileiro-Vidal A.C."/>
            <person name="Benko-Iseppon A.M."/>
        </authorList>
    </citation>
    <scope>NUCLEOTIDE SEQUENCE [LARGE SCALE GENOMIC DNA]</scope>
    <source>
        <tissue evidence="2">Leaves</tissue>
    </source>
</reference>
<evidence type="ECO:0000256" key="1">
    <source>
        <dbReference type="SAM" id="MobiDB-lite"/>
    </source>
</evidence>
<organism evidence="2 3">
    <name type="scientific">Stylosanthes scabra</name>
    <dbReference type="NCBI Taxonomy" id="79078"/>
    <lineage>
        <taxon>Eukaryota</taxon>
        <taxon>Viridiplantae</taxon>
        <taxon>Streptophyta</taxon>
        <taxon>Embryophyta</taxon>
        <taxon>Tracheophyta</taxon>
        <taxon>Spermatophyta</taxon>
        <taxon>Magnoliopsida</taxon>
        <taxon>eudicotyledons</taxon>
        <taxon>Gunneridae</taxon>
        <taxon>Pentapetalae</taxon>
        <taxon>rosids</taxon>
        <taxon>fabids</taxon>
        <taxon>Fabales</taxon>
        <taxon>Fabaceae</taxon>
        <taxon>Papilionoideae</taxon>
        <taxon>50 kb inversion clade</taxon>
        <taxon>dalbergioids sensu lato</taxon>
        <taxon>Dalbergieae</taxon>
        <taxon>Pterocarpus clade</taxon>
        <taxon>Stylosanthes</taxon>
    </lineage>
</organism>